<proteinExistence type="predicted"/>
<dbReference type="Proteomes" id="UP000462066">
    <property type="component" value="Unassembled WGS sequence"/>
</dbReference>
<dbReference type="Pfam" id="PF03843">
    <property type="entry name" value="Slp"/>
    <property type="match status" value="1"/>
</dbReference>
<evidence type="ECO:0008006" key="4">
    <source>
        <dbReference type="Google" id="ProtNLM"/>
    </source>
</evidence>
<accession>A0A7V8GP87</accession>
<dbReference type="PROSITE" id="PS51257">
    <property type="entry name" value="PROKAR_LIPOPROTEIN"/>
    <property type="match status" value="1"/>
</dbReference>
<keyword evidence="1" id="KW-0732">Signal</keyword>
<dbReference type="PANTHER" id="PTHR37530:SF1">
    <property type="entry name" value="OUTER MEMBRANE PROTEIN SLP"/>
    <property type="match status" value="1"/>
</dbReference>
<evidence type="ECO:0000256" key="1">
    <source>
        <dbReference type="SAM" id="SignalP"/>
    </source>
</evidence>
<keyword evidence="3" id="KW-1185">Reference proteome</keyword>
<evidence type="ECO:0000313" key="2">
    <source>
        <dbReference type="EMBL" id="KAF1687506.1"/>
    </source>
</evidence>
<dbReference type="EMBL" id="MWIP01000002">
    <property type="protein sequence ID" value="KAF1687506.1"/>
    <property type="molecule type" value="Genomic_DNA"/>
</dbReference>
<dbReference type="GO" id="GO:0019867">
    <property type="term" value="C:outer membrane"/>
    <property type="evidence" value="ECO:0007669"/>
    <property type="project" value="InterPro"/>
</dbReference>
<organism evidence="2 3">
    <name type="scientific">Pseudoxanthomonas broegbernensis</name>
    <dbReference type="NCBI Taxonomy" id="83619"/>
    <lineage>
        <taxon>Bacteria</taxon>
        <taxon>Pseudomonadati</taxon>
        <taxon>Pseudomonadota</taxon>
        <taxon>Gammaproteobacteria</taxon>
        <taxon>Lysobacterales</taxon>
        <taxon>Lysobacteraceae</taxon>
        <taxon>Pseudoxanthomonas</taxon>
    </lineage>
</organism>
<protein>
    <recommendedName>
        <fullName evidence="4">Outer membrane lipoprotein</fullName>
    </recommendedName>
</protein>
<reference evidence="2 3" key="1">
    <citation type="submission" date="2017-10" db="EMBL/GenBank/DDBJ databases">
        <title>Whole genome sequencing of Pseudoxanthomonas broegbernensis DSM 12573(T).</title>
        <authorList>
            <person name="Kumar S."/>
            <person name="Bansal K."/>
            <person name="Kaur A."/>
            <person name="Patil P."/>
            <person name="Sharma S."/>
            <person name="Patil P.B."/>
        </authorList>
    </citation>
    <scope>NUCLEOTIDE SEQUENCE [LARGE SCALE GENOMIC DNA]</scope>
    <source>
        <strain evidence="2 3">DSM 12573</strain>
    </source>
</reference>
<evidence type="ECO:0000313" key="3">
    <source>
        <dbReference type="Proteomes" id="UP000462066"/>
    </source>
</evidence>
<dbReference type="RefSeq" id="WP_162309833.1">
    <property type="nucleotide sequence ID" value="NZ_JACHGU010000002.1"/>
</dbReference>
<feature type="chain" id="PRO_5030718310" description="Outer membrane lipoprotein" evidence="1">
    <location>
        <begin position="26"/>
        <end position="175"/>
    </location>
</feature>
<comment type="caution">
    <text evidence="2">The sequence shown here is derived from an EMBL/GenBank/DDBJ whole genome shotgun (WGS) entry which is preliminary data.</text>
</comment>
<dbReference type="AlphaFoldDB" id="A0A7V8GP87"/>
<dbReference type="InterPro" id="IPR004658">
    <property type="entry name" value="OMP_Slp"/>
</dbReference>
<dbReference type="PANTHER" id="PTHR37530">
    <property type="entry name" value="OUTER MEMBRANE PROTEIN SLP"/>
    <property type="match status" value="1"/>
</dbReference>
<feature type="signal peptide" evidence="1">
    <location>
        <begin position="1"/>
        <end position="25"/>
    </location>
</feature>
<dbReference type="PIRSF" id="PIRSF004982">
    <property type="entry name" value="SlP"/>
    <property type="match status" value="1"/>
</dbReference>
<name>A0A7V8GP87_9GAMM</name>
<gene>
    <name evidence="2" type="ORF">B1992_02230</name>
</gene>
<sequence length="175" mass="19177">MPVRHRTHFALALAAAALLGACATAPQPLQGAFPAVTPQQAVASPSPGTTVRWGGRIVETLPKQDRTCFQMVGMPLNATGRPDSDSADASQGRFMACRAGFYDPAVFTPGRDVTFVGRIEGTDTVRIGEYDYRLPQLAADTVYLWPEVREVDVVMPPPRPYWGPYWGPWGGWWGW</sequence>